<proteinExistence type="predicted"/>
<evidence type="ECO:0000313" key="2">
    <source>
        <dbReference type="Proteomes" id="UP001597073"/>
    </source>
</evidence>
<protein>
    <recommendedName>
        <fullName evidence="3">Phage protein</fullName>
    </recommendedName>
</protein>
<gene>
    <name evidence="1" type="ORF">ACFQZI_20005</name>
</gene>
<organism evidence="1 2">
    <name type="scientific">Mucilaginibacter lutimaris</name>
    <dbReference type="NCBI Taxonomy" id="931629"/>
    <lineage>
        <taxon>Bacteria</taxon>
        <taxon>Pseudomonadati</taxon>
        <taxon>Bacteroidota</taxon>
        <taxon>Sphingobacteriia</taxon>
        <taxon>Sphingobacteriales</taxon>
        <taxon>Sphingobacteriaceae</taxon>
        <taxon>Mucilaginibacter</taxon>
    </lineage>
</organism>
<evidence type="ECO:0000313" key="1">
    <source>
        <dbReference type="EMBL" id="MFD0767149.1"/>
    </source>
</evidence>
<dbReference type="EMBL" id="JBHTIA010000024">
    <property type="protein sequence ID" value="MFD0767149.1"/>
    <property type="molecule type" value="Genomic_DNA"/>
</dbReference>
<accession>A0ABW2ZLR7</accession>
<keyword evidence="2" id="KW-1185">Reference proteome</keyword>
<evidence type="ECO:0008006" key="3">
    <source>
        <dbReference type="Google" id="ProtNLM"/>
    </source>
</evidence>
<dbReference type="Proteomes" id="UP001597073">
    <property type="component" value="Unassembled WGS sequence"/>
</dbReference>
<sequence length="79" mass="9405">MITLYDFHAMNINDKMEAVYLGNYIGDRLEASTVIQLYNMGNFYAEVFYHREKNEIIKIRGFKTTKLIEPYVKDIKITF</sequence>
<reference evidence="2" key="1">
    <citation type="journal article" date="2019" name="Int. J. Syst. Evol. Microbiol.">
        <title>The Global Catalogue of Microorganisms (GCM) 10K type strain sequencing project: providing services to taxonomists for standard genome sequencing and annotation.</title>
        <authorList>
            <consortium name="The Broad Institute Genomics Platform"/>
            <consortium name="The Broad Institute Genome Sequencing Center for Infectious Disease"/>
            <person name="Wu L."/>
            <person name="Ma J."/>
        </authorList>
    </citation>
    <scope>NUCLEOTIDE SEQUENCE [LARGE SCALE GENOMIC DNA]</scope>
    <source>
        <strain evidence="2">CCUG 60742</strain>
    </source>
</reference>
<name>A0ABW2ZLR7_9SPHI</name>
<comment type="caution">
    <text evidence="1">The sequence shown here is derived from an EMBL/GenBank/DDBJ whole genome shotgun (WGS) entry which is preliminary data.</text>
</comment>
<dbReference type="RefSeq" id="WP_377145676.1">
    <property type="nucleotide sequence ID" value="NZ_JBHTIA010000024.1"/>
</dbReference>